<protein>
    <submittedName>
        <fullName evidence="2">Uncharacterized protein</fullName>
    </submittedName>
</protein>
<sequence>MIFWRLPDGVHCFICADDIFILVEAPTVPMVKNKIEASVSKLETWCKEWHLNIAPLKCKVINFSTRISPVNFPVCFSGECIPWSNNVRFLGIIFLLTFLFGCILTSWLSRHQKKLNAIKVLVSPRWGAKAVHLLRVCNACIIQALEFGAFAIGMNTKAGLSRLKTLQNNALRFVFGLPRWTPIPVLHKISNETNIQLRFDKRNISFSSNSSRLVK</sequence>
<keyword evidence="1" id="KW-1133">Transmembrane helix</keyword>
<dbReference type="Proteomes" id="UP000499080">
    <property type="component" value="Unassembled WGS sequence"/>
</dbReference>
<evidence type="ECO:0000256" key="1">
    <source>
        <dbReference type="SAM" id="Phobius"/>
    </source>
</evidence>
<keyword evidence="3" id="KW-1185">Reference proteome</keyword>
<dbReference type="AlphaFoldDB" id="A0A4Y2AMB9"/>
<keyword evidence="1" id="KW-0472">Membrane</keyword>
<proteinExistence type="predicted"/>
<dbReference type="OrthoDB" id="6437682at2759"/>
<reference evidence="2 3" key="1">
    <citation type="journal article" date="2019" name="Sci. Rep.">
        <title>Orb-weaving spider Araneus ventricosus genome elucidates the spidroin gene catalogue.</title>
        <authorList>
            <person name="Kono N."/>
            <person name="Nakamura H."/>
            <person name="Ohtoshi R."/>
            <person name="Moran D.A.P."/>
            <person name="Shinohara A."/>
            <person name="Yoshida Y."/>
            <person name="Fujiwara M."/>
            <person name="Mori M."/>
            <person name="Tomita M."/>
            <person name="Arakawa K."/>
        </authorList>
    </citation>
    <scope>NUCLEOTIDE SEQUENCE [LARGE SCALE GENOMIC DNA]</scope>
</reference>
<feature type="transmembrane region" description="Helical" evidence="1">
    <location>
        <begin position="89"/>
        <end position="109"/>
    </location>
</feature>
<dbReference type="EMBL" id="BGPR01156951">
    <property type="protein sequence ID" value="GBL80928.1"/>
    <property type="molecule type" value="Genomic_DNA"/>
</dbReference>
<keyword evidence="1" id="KW-0812">Transmembrane</keyword>
<name>A0A4Y2AMB9_ARAVE</name>
<comment type="caution">
    <text evidence="2">The sequence shown here is derived from an EMBL/GenBank/DDBJ whole genome shotgun (WGS) entry which is preliminary data.</text>
</comment>
<evidence type="ECO:0000313" key="2">
    <source>
        <dbReference type="EMBL" id="GBL80928.1"/>
    </source>
</evidence>
<evidence type="ECO:0000313" key="3">
    <source>
        <dbReference type="Proteomes" id="UP000499080"/>
    </source>
</evidence>
<gene>
    <name evidence="2" type="ORF">AVEN_103712_1</name>
</gene>
<organism evidence="2 3">
    <name type="scientific">Araneus ventricosus</name>
    <name type="common">Orbweaver spider</name>
    <name type="synonym">Epeira ventricosa</name>
    <dbReference type="NCBI Taxonomy" id="182803"/>
    <lineage>
        <taxon>Eukaryota</taxon>
        <taxon>Metazoa</taxon>
        <taxon>Ecdysozoa</taxon>
        <taxon>Arthropoda</taxon>
        <taxon>Chelicerata</taxon>
        <taxon>Arachnida</taxon>
        <taxon>Araneae</taxon>
        <taxon>Araneomorphae</taxon>
        <taxon>Entelegynae</taxon>
        <taxon>Araneoidea</taxon>
        <taxon>Araneidae</taxon>
        <taxon>Araneus</taxon>
    </lineage>
</organism>
<accession>A0A4Y2AMB9</accession>